<organism evidence="5 6">
    <name type="scientific">Rhodosorus marinus</name>
    <dbReference type="NCBI Taxonomy" id="101924"/>
    <lineage>
        <taxon>Eukaryota</taxon>
        <taxon>Rhodophyta</taxon>
        <taxon>Stylonematophyceae</taxon>
        <taxon>Stylonematales</taxon>
        <taxon>Stylonemataceae</taxon>
        <taxon>Rhodosorus</taxon>
    </lineage>
</organism>
<keyword evidence="1" id="KW-0677">Repeat</keyword>
<dbReference type="Gene3D" id="1.25.40.10">
    <property type="entry name" value="Tetratricopeptide repeat domain"/>
    <property type="match status" value="3"/>
</dbReference>
<dbReference type="PANTHER" id="PTHR47447">
    <property type="entry name" value="OS03G0856100 PROTEIN"/>
    <property type="match status" value="1"/>
</dbReference>
<dbReference type="Pfam" id="PF17177">
    <property type="entry name" value="PPR_long"/>
    <property type="match status" value="1"/>
</dbReference>
<evidence type="ECO:0000313" key="6">
    <source>
        <dbReference type="Proteomes" id="UP001157974"/>
    </source>
</evidence>
<dbReference type="PROSITE" id="PS51375">
    <property type="entry name" value="PPR"/>
    <property type="match status" value="6"/>
</dbReference>
<feature type="repeat" description="PPR" evidence="2">
    <location>
        <begin position="393"/>
        <end position="427"/>
    </location>
</feature>
<evidence type="ECO:0000313" key="5">
    <source>
        <dbReference type="EMBL" id="KAJ8903408.1"/>
    </source>
</evidence>
<dbReference type="NCBIfam" id="TIGR00756">
    <property type="entry name" value="PPR"/>
    <property type="match status" value="6"/>
</dbReference>
<feature type="repeat" description="PPR" evidence="2">
    <location>
        <begin position="288"/>
        <end position="322"/>
    </location>
</feature>
<dbReference type="Pfam" id="PF13041">
    <property type="entry name" value="PPR_2"/>
    <property type="match status" value="1"/>
</dbReference>
<evidence type="ECO:0000256" key="1">
    <source>
        <dbReference type="ARBA" id="ARBA00022737"/>
    </source>
</evidence>
<dbReference type="PANTHER" id="PTHR47447:SF17">
    <property type="entry name" value="OS12G0638900 PROTEIN"/>
    <property type="match status" value="1"/>
</dbReference>
<feature type="repeat" description="PPR" evidence="2">
    <location>
        <begin position="253"/>
        <end position="287"/>
    </location>
</feature>
<protein>
    <recommendedName>
        <fullName evidence="4">PROP1-like PPR domain-containing protein</fullName>
    </recommendedName>
</protein>
<reference evidence="5 6" key="1">
    <citation type="journal article" date="2023" name="Nat. Commun.">
        <title>Origin of minicircular mitochondrial genomes in red algae.</title>
        <authorList>
            <person name="Lee Y."/>
            <person name="Cho C.H."/>
            <person name="Lee Y.M."/>
            <person name="Park S.I."/>
            <person name="Yang J.H."/>
            <person name="West J.A."/>
            <person name="Bhattacharya D."/>
            <person name="Yoon H.S."/>
        </authorList>
    </citation>
    <scope>NUCLEOTIDE SEQUENCE [LARGE SCALE GENOMIC DNA]</scope>
    <source>
        <strain evidence="5 6">CCMP1338</strain>
        <tissue evidence="5">Whole cell</tissue>
    </source>
</reference>
<gene>
    <name evidence="5" type="ORF">NDN08_004516</name>
</gene>
<comment type="caution">
    <text evidence="5">The sequence shown here is derived from an EMBL/GenBank/DDBJ whole genome shotgun (WGS) entry which is preliminary data.</text>
</comment>
<feature type="repeat" description="PPR" evidence="2">
    <location>
        <begin position="428"/>
        <end position="462"/>
    </location>
</feature>
<feature type="repeat" description="PPR" evidence="2">
    <location>
        <begin position="358"/>
        <end position="392"/>
    </location>
</feature>
<feature type="compositionally biased region" description="Basic and acidic residues" evidence="3">
    <location>
        <begin position="137"/>
        <end position="146"/>
    </location>
</feature>
<keyword evidence="6" id="KW-1185">Reference proteome</keyword>
<dbReference type="EMBL" id="JAMWBK010000007">
    <property type="protein sequence ID" value="KAJ8903408.1"/>
    <property type="molecule type" value="Genomic_DNA"/>
</dbReference>
<sequence length="583" mass="64513">MGFVSCFWIGSGGSNSSLGPAVNDLYCPEKVAFSRPCQHVVLRQLARGGGEGDGDSDGGKRKNRSYWRKRRSRRKRSDSLDDPEREPKSASQDPVNSSGTDRFTKRNSISLGAGKKKKKLGQTTRPGQGGGKGRNPRNKDRGDKEILDHRKLKENFFTMLVSRSRDAFRFAHENQYIPDQSDLNDFLSRLSKQKLIGVALEVIREAEITWRLIPPKNVKTAILVIDIYGKAKMLDKAIRTFDFIESTEGGTVNSIAYNALVAACARSNRPDLSFAVIDKMRARGLRPDKFTFGSVIDALGKVGDVEKAFEVADRMEAEGIRMDQASYSALIDACGRSGRLDSAMLLFEDMKNHGVWPNVITFAVLVEACAEADDPDRAFEIFREMRQWNIKPNVVIYTCLIDACCKSGRMDKASEVLSDMRANGVFPNTVTYSCIIHGYCSVSDVDSALEMLEAMTDDDCTPNGKLLMSLVHHVKNANRLDLVSVIWMVHMKNPHYMAPGFYLKLLHITTMIGNVKLGLQIGRRATRESAHLGVGHRLSFTRALSELLGAAEDMEDEGSMRAISGLINEIDPGSNAGDLAGNN</sequence>
<feature type="region of interest" description="Disordered" evidence="3">
    <location>
        <begin position="47"/>
        <end position="146"/>
    </location>
</feature>
<dbReference type="AlphaFoldDB" id="A0AAV8ULP1"/>
<dbReference type="InterPro" id="IPR002885">
    <property type="entry name" value="PPR_rpt"/>
</dbReference>
<evidence type="ECO:0000259" key="4">
    <source>
        <dbReference type="Pfam" id="PF17177"/>
    </source>
</evidence>
<feature type="domain" description="PROP1-like PPR" evidence="4">
    <location>
        <begin position="326"/>
        <end position="471"/>
    </location>
</feature>
<name>A0AAV8ULP1_9RHOD</name>
<dbReference type="Proteomes" id="UP001157974">
    <property type="component" value="Unassembled WGS sequence"/>
</dbReference>
<proteinExistence type="predicted"/>
<dbReference type="InterPro" id="IPR033443">
    <property type="entry name" value="PROP1-like_PPR_dom"/>
</dbReference>
<evidence type="ECO:0000256" key="2">
    <source>
        <dbReference type="PROSITE-ProRule" id="PRU00708"/>
    </source>
</evidence>
<feature type="compositionally biased region" description="Basic residues" evidence="3">
    <location>
        <begin position="61"/>
        <end position="76"/>
    </location>
</feature>
<feature type="repeat" description="PPR" evidence="2">
    <location>
        <begin position="323"/>
        <end position="357"/>
    </location>
</feature>
<evidence type="ECO:0000256" key="3">
    <source>
        <dbReference type="SAM" id="MobiDB-lite"/>
    </source>
</evidence>
<accession>A0AAV8ULP1</accession>
<feature type="compositionally biased region" description="Polar residues" evidence="3">
    <location>
        <begin position="89"/>
        <end position="110"/>
    </location>
</feature>
<dbReference type="InterPro" id="IPR011990">
    <property type="entry name" value="TPR-like_helical_dom_sf"/>
</dbReference>